<evidence type="ECO:0000256" key="1">
    <source>
        <dbReference type="SAM" id="Phobius"/>
    </source>
</evidence>
<sequence length="75" mass="9232">MSIRKFSYFRIFPTFSIRTFRHFYPSLIILFLLIYILFLIYLRLCRRRGEAVFLFGKKRVRIFDFLRGTEAEVVL</sequence>
<dbReference type="AlphaFoldDB" id="A0A2N0BH06"/>
<keyword evidence="1" id="KW-0472">Membrane</keyword>
<keyword evidence="1" id="KW-0812">Transmembrane</keyword>
<gene>
    <name evidence="2" type="ORF">CH379_11555</name>
</gene>
<dbReference type="EMBL" id="NPEF01000108">
    <property type="protein sequence ID" value="PJZ92745.1"/>
    <property type="molecule type" value="Genomic_DNA"/>
</dbReference>
<reference evidence="2" key="1">
    <citation type="submission" date="2017-07" db="EMBL/GenBank/DDBJ databases">
        <title>Leptospira spp. isolated from tropical soils.</title>
        <authorList>
            <person name="Thibeaux R."/>
            <person name="Iraola G."/>
            <person name="Ferres I."/>
            <person name="Bierque E."/>
            <person name="Girault D."/>
            <person name="Soupe-Gilbert M.-E."/>
            <person name="Picardeau M."/>
            <person name="Goarant C."/>
        </authorList>
    </citation>
    <scope>NUCLEOTIDE SEQUENCE [LARGE SCALE GENOMIC DNA]</scope>
    <source>
        <strain evidence="2">ATI7-C-A5</strain>
    </source>
</reference>
<keyword evidence="1" id="KW-1133">Transmembrane helix</keyword>
<feature type="transmembrane region" description="Helical" evidence="1">
    <location>
        <begin position="23"/>
        <end position="42"/>
    </location>
</feature>
<protein>
    <submittedName>
        <fullName evidence="2">Uncharacterized protein</fullName>
    </submittedName>
</protein>
<accession>A0A2N0BH06</accession>
<evidence type="ECO:0000313" key="2">
    <source>
        <dbReference type="EMBL" id="PJZ92745.1"/>
    </source>
</evidence>
<organism evidence="2">
    <name type="scientific">Leptospira ellisii</name>
    <dbReference type="NCBI Taxonomy" id="2023197"/>
    <lineage>
        <taxon>Bacteria</taxon>
        <taxon>Pseudomonadati</taxon>
        <taxon>Spirochaetota</taxon>
        <taxon>Spirochaetia</taxon>
        <taxon>Leptospirales</taxon>
        <taxon>Leptospiraceae</taxon>
        <taxon>Leptospira</taxon>
    </lineage>
</organism>
<proteinExistence type="predicted"/>
<comment type="caution">
    <text evidence="2">The sequence shown here is derived from an EMBL/GenBank/DDBJ whole genome shotgun (WGS) entry which is preliminary data.</text>
</comment>
<accession>A0A2N0B876</accession>
<name>A0A2N0BH06_9LEPT</name>